<evidence type="ECO:0000313" key="2">
    <source>
        <dbReference type="EMBL" id="KAA6378251.1"/>
    </source>
</evidence>
<accession>A0A5J4V7N2</accession>
<organism evidence="2 3">
    <name type="scientific">Streblomastix strix</name>
    <dbReference type="NCBI Taxonomy" id="222440"/>
    <lineage>
        <taxon>Eukaryota</taxon>
        <taxon>Metamonada</taxon>
        <taxon>Preaxostyla</taxon>
        <taxon>Oxymonadida</taxon>
        <taxon>Streblomastigidae</taxon>
        <taxon>Streblomastix</taxon>
    </lineage>
</organism>
<dbReference type="EMBL" id="SNRW01009269">
    <property type="protein sequence ID" value="KAA6378251.1"/>
    <property type="molecule type" value="Genomic_DNA"/>
</dbReference>
<comment type="caution">
    <text evidence="2">The sequence shown here is derived from an EMBL/GenBank/DDBJ whole genome shotgun (WGS) entry which is preliminary data.</text>
</comment>
<sequence>MRLERQPANPDSRTWISHVNISGKAKDKQIFLTNGLQRRSSWTDSKEEEKAYQINSMSSWPVHFQAQLEQVRSLERRKKRENKLKQADQFRNAGGQSNRLQTKTDDLNRNGGIHIRSQIKHRRDNLDKENEIRTSEKERIELTRTLRKDYKDSNSTQQVDRSNPQNPRFPDYMEQQIALEIGDPLPQPIYLFNIKDAMLINTIISPLRINFKQDSSSNLNITYPPAALANNNQLSFFEQQVINNMNMIQQHLQPPTLNENTIQLNCSQMQYQIREVDHQEEEDLEKQIYFLQDERDLLQLRFEQDLHDTVFGDVNCSSDLNNKDMDKLSQKENAKQAKDPISKLNEKMKQTKMDIQNMNENSAKAKVPQIKGKKKKNHKKMDKQSQSDDFLEVGTTRVKKKRGRHKKGKNSRNLKSGIVLFQSKPKVMKERKQTPNKSNVLQDNHTSHQTQLMRALLTSKLIRTGLNVGNGMSNHLTLCRMHFSFGSISSQLSLL</sequence>
<evidence type="ECO:0000313" key="3">
    <source>
        <dbReference type="Proteomes" id="UP000324800"/>
    </source>
</evidence>
<name>A0A5J4V7N2_9EUKA</name>
<reference evidence="2 3" key="1">
    <citation type="submission" date="2019-03" db="EMBL/GenBank/DDBJ databases">
        <title>Single cell metagenomics reveals metabolic interactions within the superorganism composed of flagellate Streblomastix strix and complex community of Bacteroidetes bacteria on its surface.</title>
        <authorList>
            <person name="Treitli S.C."/>
            <person name="Kolisko M."/>
            <person name="Husnik F."/>
            <person name="Keeling P."/>
            <person name="Hampl V."/>
        </authorList>
    </citation>
    <scope>NUCLEOTIDE SEQUENCE [LARGE SCALE GENOMIC DNA]</scope>
    <source>
        <strain evidence="2">ST1C</strain>
    </source>
</reference>
<proteinExistence type="predicted"/>
<feature type="compositionally biased region" description="Basic residues" evidence="1">
    <location>
        <begin position="397"/>
        <end position="412"/>
    </location>
</feature>
<feature type="compositionally biased region" description="Basic and acidic residues" evidence="1">
    <location>
        <begin position="138"/>
        <end position="152"/>
    </location>
</feature>
<feature type="region of interest" description="Disordered" evidence="1">
    <location>
        <begin position="77"/>
        <end position="112"/>
    </location>
</feature>
<protein>
    <submittedName>
        <fullName evidence="2">Uncharacterized protein</fullName>
    </submittedName>
</protein>
<evidence type="ECO:0000256" key="1">
    <source>
        <dbReference type="SAM" id="MobiDB-lite"/>
    </source>
</evidence>
<feature type="region of interest" description="Disordered" evidence="1">
    <location>
        <begin position="138"/>
        <end position="169"/>
    </location>
</feature>
<feature type="compositionally biased region" description="Basic residues" evidence="1">
    <location>
        <begin position="371"/>
        <end position="381"/>
    </location>
</feature>
<feature type="region of interest" description="Disordered" evidence="1">
    <location>
        <begin position="362"/>
        <end position="413"/>
    </location>
</feature>
<dbReference type="Proteomes" id="UP000324800">
    <property type="component" value="Unassembled WGS sequence"/>
</dbReference>
<feature type="compositionally biased region" description="Polar residues" evidence="1">
    <location>
        <begin position="153"/>
        <end position="166"/>
    </location>
</feature>
<dbReference type="AlphaFoldDB" id="A0A5J4V7N2"/>
<gene>
    <name evidence="2" type="ORF">EZS28_026219</name>
</gene>